<dbReference type="AlphaFoldDB" id="A0A916J646"/>
<dbReference type="InterPro" id="IPR024079">
    <property type="entry name" value="MetalloPept_cat_dom_sf"/>
</dbReference>
<dbReference type="FunFam" id="3.40.390.10:FF:000012">
    <property type="entry name" value="Protein MtfA"/>
    <property type="match status" value="1"/>
</dbReference>
<dbReference type="Proteomes" id="UP000742786">
    <property type="component" value="Unassembled WGS sequence"/>
</dbReference>
<evidence type="ECO:0000313" key="1">
    <source>
        <dbReference type="EMBL" id="CAG4884656.1"/>
    </source>
</evidence>
<proteinExistence type="predicted"/>
<organism evidence="1 2">
    <name type="scientific">Georgfuchsia toluolica</name>
    <dbReference type="NCBI Taxonomy" id="424218"/>
    <lineage>
        <taxon>Bacteria</taxon>
        <taxon>Pseudomonadati</taxon>
        <taxon>Pseudomonadota</taxon>
        <taxon>Betaproteobacteria</taxon>
        <taxon>Nitrosomonadales</taxon>
        <taxon>Sterolibacteriaceae</taxon>
        <taxon>Georgfuchsia</taxon>
    </lineage>
</organism>
<dbReference type="GO" id="GO:0005829">
    <property type="term" value="C:cytosol"/>
    <property type="evidence" value="ECO:0007669"/>
    <property type="project" value="TreeGrafter"/>
</dbReference>
<dbReference type="GO" id="GO:0008237">
    <property type="term" value="F:metallopeptidase activity"/>
    <property type="evidence" value="ECO:0007669"/>
    <property type="project" value="InterPro"/>
</dbReference>
<dbReference type="Gene3D" id="3.40.390.10">
    <property type="entry name" value="Collagenase (Catalytic Domain)"/>
    <property type="match status" value="1"/>
</dbReference>
<protein>
    <submittedName>
        <fullName evidence="1">Protein MtfA</fullName>
    </submittedName>
</protein>
<keyword evidence="2" id="KW-1185">Reference proteome</keyword>
<comment type="caution">
    <text evidence="1">The sequence shown here is derived from an EMBL/GenBank/DDBJ whole genome shotgun (WGS) entry which is preliminary data.</text>
</comment>
<dbReference type="InterPro" id="IPR010384">
    <property type="entry name" value="MtfA_fam"/>
</dbReference>
<name>A0A916J646_9PROT</name>
<dbReference type="Gene3D" id="1.10.472.150">
    <property type="entry name" value="Glucose-regulated metallo-peptidase M90, N-terminal domain"/>
    <property type="match status" value="1"/>
</dbReference>
<gene>
    <name evidence="1" type="primary">mtfA</name>
    <name evidence="1" type="ORF">GTOL_12539</name>
</gene>
<dbReference type="PANTHER" id="PTHR30164:SF2">
    <property type="entry name" value="PROTEIN MTFA"/>
    <property type="match status" value="1"/>
</dbReference>
<reference evidence="1" key="1">
    <citation type="submission" date="2021-04" db="EMBL/GenBank/DDBJ databases">
        <authorList>
            <person name="Hornung B."/>
        </authorList>
    </citation>
    <scope>NUCLEOTIDE SEQUENCE</scope>
    <source>
        <strain evidence="1">G5G6</strain>
    </source>
</reference>
<dbReference type="InterPro" id="IPR042252">
    <property type="entry name" value="MtfA_N"/>
</dbReference>
<accession>A0A916J646</accession>
<dbReference type="GO" id="GO:0004177">
    <property type="term" value="F:aminopeptidase activity"/>
    <property type="evidence" value="ECO:0007669"/>
    <property type="project" value="TreeGrafter"/>
</dbReference>
<dbReference type="PANTHER" id="PTHR30164">
    <property type="entry name" value="MTFA PEPTIDASE"/>
    <property type="match status" value="1"/>
</dbReference>
<dbReference type="Pfam" id="PF06167">
    <property type="entry name" value="Peptidase_M90"/>
    <property type="match status" value="1"/>
</dbReference>
<sequence>MTMKWFAHKRIRHTLRYHPVPRDAWNRLMREAAIFRALSAVERAHLRELSALFLRRKEFSGVRGLTVSAEMALAVAAQACLLILQLGLDCYDDWVGVVIYPGAFRVVRDSTDTIGLVSRQESILSGESWSRGPVILSWDDVARDLAAPEPGFNVVVHEFAHKLDMRDGSANGMPPLHPDMARQQWTEAFSDAFNRLQRQQEQQLYSGIDAYGATAPEEFFAVASEYFFTAPHTLHQQFPAVYEQLVLFYRQDPASRQKMTS</sequence>
<evidence type="ECO:0000313" key="2">
    <source>
        <dbReference type="Proteomes" id="UP000742786"/>
    </source>
</evidence>
<dbReference type="SUPFAM" id="SSF55486">
    <property type="entry name" value="Metalloproteases ('zincins'), catalytic domain"/>
    <property type="match status" value="1"/>
</dbReference>
<dbReference type="CDD" id="cd20169">
    <property type="entry name" value="Peptidase_M90_mtfA"/>
    <property type="match status" value="1"/>
</dbReference>
<dbReference type="EMBL" id="CAJQUM010000001">
    <property type="protein sequence ID" value="CAG4884656.1"/>
    <property type="molecule type" value="Genomic_DNA"/>
</dbReference>